<keyword evidence="1" id="KW-0614">Plasmid</keyword>
<protein>
    <submittedName>
        <fullName evidence="1">Uncharacterized protein</fullName>
    </submittedName>
</protein>
<geneLocation type="plasmid" evidence="1 2">
    <name>PBr_lp36</name>
</geneLocation>
<reference evidence="1 2" key="1">
    <citation type="journal article" date="2011" name="J. Bacteriol.">
        <title>Whole-genome sequences of two Borrelia afzelii and two Borrelia garinii Lyme disease agent isolates.</title>
        <authorList>
            <person name="Casjens S.R."/>
            <person name="Mongodin E.F."/>
            <person name="Qiu W.-G."/>
            <person name="Dunn J.J."/>
            <person name="Luft B.J."/>
            <person name="Fraser-Liggett C.M."/>
            <person name="Schutzer S.E."/>
        </authorList>
    </citation>
    <scope>NUCLEOTIDE SEQUENCE [LARGE SCALE GENOMIC DNA]</scope>
    <source>
        <strain evidence="1 2">PBr</strain>
    </source>
</reference>
<proteinExistence type="predicted"/>
<dbReference type="AlphaFoldDB" id="B8F0R6"/>
<organism evidence="1 2">
    <name type="scientific">Borreliella garinii PBr</name>
    <dbReference type="NCBI Taxonomy" id="498743"/>
    <lineage>
        <taxon>Bacteria</taxon>
        <taxon>Pseudomonadati</taxon>
        <taxon>Spirochaetota</taxon>
        <taxon>Spirochaetia</taxon>
        <taxon>Spirochaetales</taxon>
        <taxon>Borreliaceae</taxon>
        <taxon>Borreliella</taxon>
    </lineage>
</organism>
<accession>B8F0R6</accession>
<gene>
    <name evidence="1" type="ORF">BGAPBR_K0033</name>
</gene>
<name>B8F0R6_BORGR</name>
<dbReference type="EMBL" id="CP001302">
    <property type="protein sequence ID" value="ACL34516.1"/>
    <property type="molecule type" value="Genomic_DNA"/>
</dbReference>
<dbReference type="Proteomes" id="UP000006103">
    <property type="component" value="Plasmid PBr_lp36"/>
</dbReference>
<evidence type="ECO:0000313" key="2">
    <source>
        <dbReference type="Proteomes" id="UP000006103"/>
    </source>
</evidence>
<sequence length="38" mass="4434">MGAIYNSIFNQAYLKRFILVIALNYDIFFVKESSYPLA</sequence>
<keyword evidence="2" id="KW-1185">Reference proteome</keyword>
<evidence type="ECO:0000313" key="1">
    <source>
        <dbReference type="EMBL" id="ACL34516.1"/>
    </source>
</evidence>